<dbReference type="AlphaFoldDB" id="A0A7J7JHV2"/>
<dbReference type="InterPro" id="IPR011042">
    <property type="entry name" value="6-blade_b-propeller_TolB-like"/>
</dbReference>
<organism evidence="4 5">
    <name type="scientific">Bugula neritina</name>
    <name type="common">Brown bryozoan</name>
    <name type="synonym">Sertularia neritina</name>
    <dbReference type="NCBI Taxonomy" id="10212"/>
    <lineage>
        <taxon>Eukaryota</taxon>
        <taxon>Metazoa</taxon>
        <taxon>Spiralia</taxon>
        <taxon>Lophotrochozoa</taxon>
        <taxon>Bryozoa</taxon>
        <taxon>Gymnolaemata</taxon>
        <taxon>Cheilostomatida</taxon>
        <taxon>Flustrina</taxon>
        <taxon>Buguloidea</taxon>
        <taxon>Bugulidae</taxon>
        <taxon>Bugula</taxon>
    </lineage>
</organism>
<keyword evidence="2" id="KW-1133">Transmembrane helix</keyword>
<feature type="compositionally biased region" description="Polar residues" evidence="1">
    <location>
        <begin position="466"/>
        <end position="481"/>
    </location>
</feature>
<feature type="region of interest" description="Disordered" evidence="1">
    <location>
        <begin position="465"/>
        <end position="487"/>
    </location>
</feature>
<keyword evidence="2" id="KW-0472">Membrane</keyword>
<evidence type="ECO:0000256" key="2">
    <source>
        <dbReference type="SAM" id="Phobius"/>
    </source>
</evidence>
<comment type="caution">
    <text evidence="4">The sequence shown here is derived from an EMBL/GenBank/DDBJ whole genome shotgun (WGS) entry which is preliminary data.</text>
</comment>
<keyword evidence="3" id="KW-0732">Signal</keyword>
<reference evidence="4" key="1">
    <citation type="submission" date="2020-06" db="EMBL/GenBank/DDBJ databases">
        <title>Draft genome of Bugula neritina, a colonial animal packing powerful symbionts and potential medicines.</title>
        <authorList>
            <person name="Rayko M."/>
        </authorList>
    </citation>
    <scope>NUCLEOTIDE SEQUENCE [LARGE SCALE GENOMIC DNA]</scope>
    <source>
        <strain evidence="4">Kwan_BN1</strain>
    </source>
</reference>
<evidence type="ECO:0000313" key="4">
    <source>
        <dbReference type="EMBL" id="KAF6025393.1"/>
    </source>
</evidence>
<dbReference type="Proteomes" id="UP000593567">
    <property type="component" value="Unassembled WGS sequence"/>
</dbReference>
<evidence type="ECO:0000256" key="3">
    <source>
        <dbReference type="SAM" id="SignalP"/>
    </source>
</evidence>
<dbReference type="EMBL" id="VXIV02002463">
    <property type="protein sequence ID" value="KAF6025393.1"/>
    <property type="molecule type" value="Genomic_DNA"/>
</dbReference>
<feature type="transmembrane region" description="Helical" evidence="2">
    <location>
        <begin position="383"/>
        <end position="407"/>
    </location>
</feature>
<name>A0A7J7JHV2_BUGNE</name>
<feature type="chain" id="PRO_5029556472" evidence="3">
    <location>
        <begin position="21"/>
        <end position="487"/>
    </location>
</feature>
<evidence type="ECO:0000313" key="5">
    <source>
        <dbReference type="Proteomes" id="UP000593567"/>
    </source>
</evidence>
<gene>
    <name evidence="4" type="ORF">EB796_016284</name>
</gene>
<evidence type="ECO:0000256" key="1">
    <source>
        <dbReference type="SAM" id="MobiDB-lite"/>
    </source>
</evidence>
<sequence length="487" mass="54047">MDYWTTLSFTIQILLAMGLANDHDRNLGNGTEYIHLSHSVEILVPENLKGATYYDSNTILAYSQTLLTIIDLTNTSKTQYKYISADFNPRKLVNGFSDGQLLLLSHGKHCVRQLDFISRNLTLFSGSCEQPGLVNGNKDVSRYNQPMDLQRVGEMFYLADYYNDCVRKLYSNGRAEKLVSLHSRPFEVAGNLFVAASYQVYNVHVNINTYARFVRDVNTTVLESCSPDTLSMLTSDRCLKLLPLSSEISTYSRTINSSFDDLICESGSTMAVKFTPASKPNSIIMQLYKVRTPAATGQSSGSTTPTSPAVSDLSTTPVGKPEIMATHQTNTTEFIPEMSSSDPTSFSLSTEEYIASPARPLLNHAHKPFDHLPKSYSQSNGSWPVILPVVLSAVTILTVLIVLVIIIKRRARRRQCNGGMIELEDDDASDDLIDESEPGRCLVQTDSNLACRFFNPHHLHQDSIKPINSNGKPFTEMSQGKTDPAII</sequence>
<feature type="compositionally biased region" description="Low complexity" evidence="1">
    <location>
        <begin position="295"/>
        <end position="311"/>
    </location>
</feature>
<keyword evidence="2" id="KW-0812">Transmembrane</keyword>
<feature type="region of interest" description="Disordered" evidence="1">
    <location>
        <begin position="295"/>
        <end position="319"/>
    </location>
</feature>
<proteinExistence type="predicted"/>
<feature type="signal peptide" evidence="3">
    <location>
        <begin position="1"/>
        <end position="20"/>
    </location>
</feature>
<protein>
    <submittedName>
        <fullName evidence="4">Uncharacterized protein</fullName>
    </submittedName>
</protein>
<keyword evidence="5" id="KW-1185">Reference proteome</keyword>
<accession>A0A7J7JHV2</accession>
<dbReference type="Gene3D" id="2.120.10.30">
    <property type="entry name" value="TolB, C-terminal domain"/>
    <property type="match status" value="1"/>
</dbReference>